<dbReference type="KEGG" id="ehl:EHLA_1348"/>
<protein>
    <submittedName>
        <fullName evidence="2">Amidohydrolase 3</fullName>
        <ecNumber evidence="2">3.5.-.-</ecNumber>
    </submittedName>
</protein>
<dbReference type="InterPro" id="IPR033932">
    <property type="entry name" value="YtcJ-like"/>
</dbReference>
<evidence type="ECO:0000259" key="1">
    <source>
        <dbReference type="Pfam" id="PF07969"/>
    </source>
</evidence>
<dbReference type="InterPro" id="IPR032466">
    <property type="entry name" value="Metal_Hydrolase"/>
</dbReference>
<proteinExistence type="predicted"/>
<dbReference type="Gene3D" id="3.10.310.70">
    <property type="match status" value="1"/>
</dbReference>
<keyword evidence="2" id="KW-0378">Hydrolase</keyword>
<name>A0A285PS14_9FIRM</name>
<dbReference type="PANTHER" id="PTHR22642">
    <property type="entry name" value="IMIDAZOLONEPROPIONASE"/>
    <property type="match status" value="1"/>
</dbReference>
<dbReference type="EMBL" id="LT907978">
    <property type="protein sequence ID" value="SOB72067.1"/>
    <property type="molecule type" value="Genomic_DNA"/>
</dbReference>
<dbReference type="SUPFAM" id="SSF51556">
    <property type="entry name" value="Metallo-dependent hydrolases"/>
    <property type="match status" value="1"/>
</dbReference>
<dbReference type="GO" id="GO:0016810">
    <property type="term" value="F:hydrolase activity, acting on carbon-nitrogen (but not peptide) bonds"/>
    <property type="evidence" value="ECO:0007669"/>
    <property type="project" value="InterPro"/>
</dbReference>
<gene>
    <name evidence="2" type="ORF">EHLA_1348</name>
</gene>
<dbReference type="CDD" id="cd01300">
    <property type="entry name" value="YtcJ_like"/>
    <property type="match status" value="1"/>
</dbReference>
<keyword evidence="3" id="KW-1185">Reference proteome</keyword>
<dbReference type="Gene3D" id="3.20.20.140">
    <property type="entry name" value="Metal-dependent hydrolases"/>
    <property type="match status" value="1"/>
</dbReference>
<dbReference type="SUPFAM" id="SSF51338">
    <property type="entry name" value="Composite domain of metallo-dependent hydrolases"/>
    <property type="match status" value="1"/>
</dbReference>
<dbReference type="EC" id="3.5.-.-" evidence="2"/>
<dbReference type="Pfam" id="PF07969">
    <property type="entry name" value="Amidohydro_3"/>
    <property type="match status" value="1"/>
</dbReference>
<dbReference type="InterPro" id="IPR013108">
    <property type="entry name" value="Amidohydro_3"/>
</dbReference>
<evidence type="ECO:0000313" key="3">
    <source>
        <dbReference type="Proteomes" id="UP000217549"/>
    </source>
</evidence>
<feature type="domain" description="Amidohydrolase 3" evidence="1">
    <location>
        <begin position="51"/>
        <end position="538"/>
    </location>
</feature>
<dbReference type="PANTHER" id="PTHR22642:SF2">
    <property type="entry name" value="PROTEIN LONG AFTER FAR-RED 3"/>
    <property type="match status" value="1"/>
</dbReference>
<evidence type="ECO:0000313" key="2">
    <source>
        <dbReference type="EMBL" id="SOB72067.1"/>
    </source>
</evidence>
<dbReference type="RefSeq" id="WP_096239929.1">
    <property type="nucleotide sequence ID" value="NZ_LT907978.1"/>
</dbReference>
<sequence length="540" mass="61429">MKADYCLKSSAVFTGIEEKTKEACILIKKNRIIDVVPFEMKDKFIDENTIVLDYKNKLIMPGFVDAHTHFFSGALSASEHVCEDIVNSVSEEECVKMLLQYAKAHPKEKRIRGRGWFITNWGDAPLPTKKSLDKAFPDIPVYLQAADCHSYWCNSKALEECRITKDMEVSSGYIGKLENGELSGMLVELEALQPADKMYRSFTKEEQKDIYINFIKKTAANGITSLSEMMPADYNEENYVRYTIIKELEKEKNFNIRLHIFPKLYDCENYDMALKLQKEFDSDYMRISGVKGFIDGVTETYTGLLLEPYTDNPDTRGIGVPVKSQRELNRSVIKANAAGLPVRIHCIADGSVRMALDAFEESAKVNKNNLANTIEHIENIDPVDIHRFKELKVIPSMQPIHLILDAHGKINRIGKKRIQYEWPVKTLLDDCHEMAFGTDYPVVEINPFENIYAAVTRKNKDGSPASYNPWEKVSMAEALKAYTYGAAKAYSRENELGSLEKGKLADVIVIDRNLFEVSEKEILEAKVDMTMLGGKIIYEH</sequence>
<dbReference type="Proteomes" id="UP000217549">
    <property type="component" value="Chromosome I"/>
</dbReference>
<dbReference type="Gene3D" id="2.30.40.10">
    <property type="entry name" value="Urease, subunit C, domain 1"/>
    <property type="match status" value="1"/>
</dbReference>
<reference evidence="3" key="1">
    <citation type="submission" date="2017-09" db="EMBL/GenBank/DDBJ databases">
        <authorList>
            <person name="Shetty A S."/>
        </authorList>
    </citation>
    <scope>NUCLEOTIDE SEQUENCE [LARGE SCALE GENOMIC DNA]</scope>
</reference>
<organism evidence="2 3">
    <name type="scientific">Anaerobutyricum hallii</name>
    <dbReference type="NCBI Taxonomy" id="39488"/>
    <lineage>
        <taxon>Bacteria</taxon>
        <taxon>Bacillati</taxon>
        <taxon>Bacillota</taxon>
        <taxon>Clostridia</taxon>
        <taxon>Lachnospirales</taxon>
        <taxon>Lachnospiraceae</taxon>
        <taxon>Anaerobutyricum</taxon>
    </lineage>
</organism>
<dbReference type="AlphaFoldDB" id="A0A285PS14"/>
<accession>A0A285PS14</accession>
<dbReference type="InterPro" id="IPR011059">
    <property type="entry name" value="Metal-dep_hydrolase_composite"/>
</dbReference>